<keyword evidence="1" id="KW-0812">Transmembrane</keyword>
<feature type="transmembrane region" description="Helical" evidence="1">
    <location>
        <begin position="130"/>
        <end position="149"/>
    </location>
</feature>
<reference evidence="2 3" key="1">
    <citation type="submission" date="2024-08" db="EMBL/GenBank/DDBJ databases">
        <authorList>
            <person name="Cucini C."/>
            <person name="Frati F."/>
        </authorList>
    </citation>
    <scope>NUCLEOTIDE SEQUENCE [LARGE SCALE GENOMIC DNA]</scope>
</reference>
<dbReference type="InterPro" id="IPR042378">
    <property type="entry name" value="IDD"/>
</dbReference>
<comment type="caution">
    <text evidence="2">The sequence shown here is derived from an EMBL/GenBank/DDBJ whole genome shotgun (WGS) entry which is preliminary data.</text>
</comment>
<evidence type="ECO:0000313" key="3">
    <source>
        <dbReference type="Proteomes" id="UP001642540"/>
    </source>
</evidence>
<accession>A0ABP1RYI1</accession>
<dbReference type="PANTHER" id="PTHR15256:SF6">
    <property type="entry name" value="INTEGRAL MEMBRANE PROTEIN DGCR2_IDD"/>
    <property type="match status" value="1"/>
</dbReference>
<evidence type="ECO:0000256" key="1">
    <source>
        <dbReference type="SAM" id="Phobius"/>
    </source>
</evidence>
<keyword evidence="3" id="KW-1185">Reference proteome</keyword>
<dbReference type="SUPFAM" id="SSF57603">
    <property type="entry name" value="FnI-like domain"/>
    <property type="match status" value="1"/>
</dbReference>
<protein>
    <recommendedName>
        <fullName evidence="4">Integral membrane protein DGCR2/IDD</fullName>
    </recommendedName>
</protein>
<evidence type="ECO:0000313" key="2">
    <source>
        <dbReference type="EMBL" id="CAL8138738.1"/>
    </source>
</evidence>
<keyword evidence="1" id="KW-0472">Membrane</keyword>
<dbReference type="EMBL" id="CAXLJM020000124">
    <property type="protein sequence ID" value="CAL8138738.1"/>
    <property type="molecule type" value="Genomic_DNA"/>
</dbReference>
<organism evidence="2 3">
    <name type="scientific">Orchesella dallaii</name>
    <dbReference type="NCBI Taxonomy" id="48710"/>
    <lineage>
        <taxon>Eukaryota</taxon>
        <taxon>Metazoa</taxon>
        <taxon>Ecdysozoa</taxon>
        <taxon>Arthropoda</taxon>
        <taxon>Hexapoda</taxon>
        <taxon>Collembola</taxon>
        <taxon>Entomobryomorpha</taxon>
        <taxon>Entomobryoidea</taxon>
        <taxon>Orchesellidae</taxon>
        <taxon>Orchesellinae</taxon>
        <taxon>Orchesella</taxon>
    </lineage>
</organism>
<evidence type="ECO:0008006" key="4">
    <source>
        <dbReference type="Google" id="ProtNLM"/>
    </source>
</evidence>
<proteinExistence type="predicted"/>
<keyword evidence="1" id="KW-1133">Transmembrane helix</keyword>
<dbReference type="PANTHER" id="PTHR15256">
    <property type="entry name" value="INTEGRAL MEMBRANE PROTEIN DGCR2/IDD"/>
    <property type="match status" value="1"/>
</dbReference>
<gene>
    <name evidence="2" type="ORF">ODALV1_LOCUS27508</name>
</gene>
<dbReference type="Proteomes" id="UP001642540">
    <property type="component" value="Unassembled WGS sequence"/>
</dbReference>
<sequence>MPSVVTENANNHIFNGFGYPGGIFSEYFRDREEIRPQLGKHCIDVNQRLIPHGVHFAPRLDQCIVCACDDGEPKFCTPILCSPPQDCKSFKLGESCCDFICLDDDSPKPISEGPSLQRASLEVEDFLPKVGIGSAIVVLSMLLLLFLLYRRRQHRIHGVPVAQNLDSNNLVMDGGGLEIKNF</sequence>
<name>A0ABP1RYI1_9HEXA</name>